<evidence type="ECO:0000256" key="3">
    <source>
        <dbReference type="ARBA" id="ARBA00022833"/>
    </source>
</evidence>
<keyword evidence="7" id="KW-1185">Reference proteome</keyword>
<protein>
    <recommendedName>
        <fullName evidence="5">C2H2-type domain-containing protein</fullName>
    </recommendedName>
</protein>
<keyword evidence="3" id="KW-0862">Zinc</keyword>
<gene>
    <name evidence="6" type="ORF">K7432_010264</name>
</gene>
<name>A0ABR2WP18_9FUNG</name>
<evidence type="ECO:0000313" key="7">
    <source>
        <dbReference type="Proteomes" id="UP001479436"/>
    </source>
</evidence>
<dbReference type="Gene3D" id="3.30.160.60">
    <property type="entry name" value="Classic Zinc Finger"/>
    <property type="match status" value="2"/>
</dbReference>
<reference evidence="6 7" key="1">
    <citation type="submission" date="2023-04" db="EMBL/GenBank/DDBJ databases">
        <title>Genome of Basidiobolus ranarum AG-B5.</title>
        <authorList>
            <person name="Stajich J.E."/>
            <person name="Carter-House D."/>
            <person name="Gryganskyi A."/>
        </authorList>
    </citation>
    <scope>NUCLEOTIDE SEQUENCE [LARGE SCALE GENOMIC DNA]</scope>
    <source>
        <strain evidence="6 7">AG-B5</strain>
    </source>
</reference>
<dbReference type="SMART" id="SM00355">
    <property type="entry name" value="ZnF_C2H2"/>
    <property type="match status" value="2"/>
</dbReference>
<dbReference type="PROSITE" id="PS50157">
    <property type="entry name" value="ZINC_FINGER_C2H2_2"/>
    <property type="match status" value="2"/>
</dbReference>
<dbReference type="InterPro" id="IPR036236">
    <property type="entry name" value="Znf_C2H2_sf"/>
</dbReference>
<organism evidence="6 7">
    <name type="scientific">Basidiobolus ranarum</name>
    <dbReference type="NCBI Taxonomy" id="34480"/>
    <lineage>
        <taxon>Eukaryota</taxon>
        <taxon>Fungi</taxon>
        <taxon>Fungi incertae sedis</taxon>
        <taxon>Zoopagomycota</taxon>
        <taxon>Entomophthoromycotina</taxon>
        <taxon>Basidiobolomycetes</taxon>
        <taxon>Basidiobolales</taxon>
        <taxon>Basidiobolaceae</taxon>
        <taxon>Basidiobolus</taxon>
    </lineage>
</organism>
<evidence type="ECO:0000256" key="4">
    <source>
        <dbReference type="PROSITE-ProRule" id="PRU00042"/>
    </source>
</evidence>
<evidence type="ECO:0000259" key="5">
    <source>
        <dbReference type="PROSITE" id="PS50157"/>
    </source>
</evidence>
<dbReference type="EMBL" id="JASJQH010000694">
    <property type="protein sequence ID" value="KAK9763244.1"/>
    <property type="molecule type" value="Genomic_DNA"/>
</dbReference>
<proteinExistence type="predicted"/>
<evidence type="ECO:0000256" key="1">
    <source>
        <dbReference type="ARBA" id="ARBA00022723"/>
    </source>
</evidence>
<sequence>MAALTLTCENRLFNTHHYPAMSTYASFAHSQPVDLLPGIRELFSGETWYSQAHRPENYIKNSNNKNLRYTEESEMSKRRKLQSIPDLLALQNPTTCDSGRYTDFQSHESHRPSFTPYDSTYTPTARCSSISSNSLSESSVPETISTSSQRNYITKRHICHVCHKRFPRPSSLRIHLHTHTGEKPFECDYPGCQRRFSVLSNLRRHQKTHTI</sequence>
<comment type="caution">
    <text evidence="6">The sequence shown here is derived from an EMBL/GenBank/DDBJ whole genome shotgun (WGS) entry which is preliminary data.</text>
</comment>
<dbReference type="PANTHER" id="PTHR23235">
    <property type="entry name" value="KRUEPPEL-LIKE TRANSCRIPTION FACTOR"/>
    <property type="match status" value="1"/>
</dbReference>
<accession>A0ABR2WP18</accession>
<evidence type="ECO:0000313" key="6">
    <source>
        <dbReference type="EMBL" id="KAK9763244.1"/>
    </source>
</evidence>
<keyword evidence="1" id="KW-0479">Metal-binding</keyword>
<feature type="domain" description="C2H2-type" evidence="5">
    <location>
        <begin position="157"/>
        <end position="184"/>
    </location>
</feature>
<feature type="domain" description="C2H2-type" evidence="5">
    <location>
        <begin position="185"/>
        <end position="211"/>
    </location>
</feature>
<dbReference type="PROSITE" id="PS00028">
    <property type="entry name" value="ZINC_FINGER_C2H2_1"/>
    <property type="match status" value="2"/>
</dbReference>
<dbReference type="Proteomes" id="UP001479436">
    <property type="component" value="Unassembled WGS sequence"/>
</dbReference>
<dbReference type="PANTHER" id="PTHR23235:SF120">
    <property type="entry name" value="KRUPPEL-LIKE FACTOR 15"/>
    <property type="match status" value="1"/>
</dbReference>
<dbReference type="Pfam" id="PF00096">
    <property type="entry name" value="zf-C2H2"/>
    <property type="match status" value="2"/>
</dbReference>
<dbReference type="InterPro" id="IPR013087">
    <property type="entry name" value="Znf_C2H2_type"/>
</dbReference>
<keyword evidence="2 4" id="KW-0863">Zinc-finger</keyword>
<evidence type="ECO:0000256" key="2">
    <source>
        <dbReference type="ARBA" id="ARBA00022771"/>
    </source>
</evidence>
<dbReference type="SUPFAM" id="SSF57667">
    <property type="entry name" value="beta-beta-alpha zinc fingers"/>
    <property type="match status" value="1"/>
</dbReference>